<accession>X1M0R0</accession>
<sequence length="228" mass="24745">RYVDMIIPRGGAGLHRLCREQSTIPVITGGIGICHIFVDESADLEKAVDIVENAKVQRPSVCNSLDTLLVHPAVAQTFLPLVSRRLAESDVELRADGPSLEILQRDKSGAEVSAAGPEDYDQEWLALILGVKVVKGLTEAIEHIHQHSTEHSESILTNDWANAQRFVNEVNSAAVFVNASTRFNDGGEFGLGAEVAVSTQKLHARGPMGLEELTTYKWVGVGDGLIRE</sequence>
<keyword evidence="5" id="KW-0560">Oxidoreductase</keyword>
<evidence type="ECO:0000256" key="2">
    <source>
        <dbReference type="ARBA" id="ARBA00022605"/>
    </source>
</evidence>
<dbReference type="PANTHER" id="PTHR11063">
    <property type="entry name" value="GLUTAMATE SEMIALDEHYDE DEHYDROGENASE"/>
    <property type="match status" value="1"/>
</dbReference>
<dbReference type="InterPro" id="IPR016161">
    <property type="entry name" value="Ald_DH/histidinol_DH"/>
</dbReference>
<dbReference type="PANTHER" id="PTHR11063:SF8">
    <property type="entry name" value="DELTA-1-PYRROLINE-5-CARBOXYLATE SYNTHASE"/>
    <property type="match status" value="1"/>
</dbReference>
<keyword evidence="4" id="KW-0521">NADP</keyword>
<name>X1M0R0_9ZZZZ</name>
<dbReference type="FunFam" id="3.40.309.10:FF:000006">
    <property type="entry name" value="Gamma-glutamyl phosphate reductase"/>
    <property type="match status" value="1"/>
</dbReference>
<evidence type="ECO:0000256" key="4">
    <source>
        <dbReference type="ARBA" id="ARBA00022857"/>
    </source>
</evidence>
<dbReference type="GO" id="GO:0004350">
    <property type="term" value="F:glutamate-5-semialdehyde dehydrogenase activity"/>
    <property type="evidence" value="ECO:0007669"/>
    <property type="project" value="UniProtKB-EC"/>
</dbReference>
<evidence type="ECO:0000256" key="6">
    <source>
        <dbReference type="ARBA" id="ARBA00049024"/>
    </source>
</evidence>
<comment type="caution">
    <text evidence="7">The sequence shown here is derived from an EMBL/GenBank/DDBJ whole genome shotgun (WGS) entry which is preliminary data.</text>
</comment>
<feature type="non-terminal residue" evidence="7">
    <location>
        <position position="1"/>
    </location>
</feature>
<dbReference type="SUPFAM" id="SSF53720">
    <property type="entry name" value="ALDH-like"/>
    <property type="match status" value="1"/>
</dbReference>
<keyword evidence="3" id="KW-0641">Proline biosynthesis</keyword>
<dbReference type="NCBIfam" id="NF001221">
    <property type="entry name" value="PRK00197.1"/>
    <property type="match status" value="1"/>
</dbReference>
<evidence type="ECO:0000256" key="1">
    <source>
        <dbReference type="ARBA" id="ARBA00004985"/>
    </source>
</evidence>
<keyword evidence="2" id="KW-0028">Amino-acid biosynthesis</keyword>
<dbReference type="AlphaFoldDB" id="X1M0R0"/>
<dbReference type="InterPro" id="IPR020593">
    <property type="entry name" value="G-glutamylP_reductase_CS"/>
</dbReference>
<evidence type="ECO:0008006" key="8">
    <source>
        <dbReference type="Google" id="ProtNLM"/>
    </source>
</evidence>
<evidence type="ECO:0000256" key="5">
    <source>
        <dbReference type="ARBA" id="ARBA00023002"/>
    </source>
</evidence>
<gene>
    <name evidence="7" type="ORF">S06H3_31901</name>
</gene>
<proteinExistence type="predicted"/>
<dbReference type="InterPro" id="IPR016163">
    <property type="entry name" value="Ald_DH_C"/>
</dbReference>
<comment type="catalytic activity">
    <reaction evidence="6">
        <text>L-glutamate 5-semialdehyde + phosphate + NADP(+) = L-glutamyl 5-phosphate + NADPH + H(+)</text>
        <dbReference type="Rhea" id="RHEA:19541"/>
        <dbReference type="ChEBI" id="CHEBI:15378"/>
        <dbReference type="ChEBI" id="CHEBI:43474"/>
        <dbReference type="ChEBI" id="CHEBI:57783"/>
        <dbReference type="ChEBI" id="CHEBI:58066"/>
        <dbReference type="ChEBI" id="CHEBI:58274"/>
        <dbReference type="ChEBI" id="CHEBI:58349"/>
        <dbReference type="EC" id="1.2.1.41"/>
    </reaction>
</comment>
<protein>
    <recommendedName>
        <fullName evidence="8">Glutamate-5-semialdehyde dehydrogenase</fullName>
    </recommendedName>
</protein>
<dbReference type="GO" id="GO:0008652">
    <property type="term" value="P:amino acid biosynthetic process"/>
    <property type="evidence" value="ECO:0007669"/>
    <property type="project" value="UniProtKB-KW"/>
</dbReference>
<dbReference type="EMBL" id="BARV01018922">
    <property type="protein sequence ID" value="GAI25162.1"/>
    <property type="molecule type" value="Genomic_DNA"/>
</dbReference>
<reference evidence="7" key="1">
    <citation type="journal article" date="2014" name="Front. Microbiol.">
        <title>High frequency of phylogenetically diverse reductive dehalogenase-homologous genes in deep subseafloor sedimentary metagenomes.</title>
        <authorList>
            <person name="Kawai M."/>
            <person name="Futagami T."/>
            <person name="Toyoda A."/>
            <person name="Takaki Y."/>
            <person name="Nishi S."/>
            <person name="Hori S."/>
            <person name="Arai W."/>
            <person name="Tsubouchi T."/>
            <person name="Morono Y."/>
            <person name="Uchiyama I."/>
            <person name="Ito T."/>
            <person name="Fujiyama A."/>
            <person name="Inagaki F."/>
            <person name="Takami H."/>
        </authorList>
    </citation>
    <scope>NUCLEOTIDE SEQUENCE</scope>
    <source>
        <strain evidence="7">Expedition CK06-06</strain>
    </source>
</reference>
<dbReference type="PROSITE" id="PS01223">
    <property type="entry name" value="PROA"/>
    <property type="match status" value="1"/>
</dbReference>
<evidence type="ECO:0000256" key="3">
    <source>
        <dbReference type="ARBA" id="ARBA00022650"/>
    </source>
</evidence>
<comment type="pathway">
    <text evidence="1">Amino-acid biosynthesis; L-proline biosynthesis; L-glutamate 5-semialdehyde from L-glutamate: step 2/2.</text>
</comment>
<dbReference type="Gene3D" id="3.40.309.10">
    <property type="entry name" value="Aldehyde Dehydrogenase, Chain A, domain 2"/>
    <property type="match status" value="1"/>
</dbReference>
<organism evidence="7">
    <name type="scientific">marine sediment metagenome</name>
    <dbReference type="NCBI Taxonomy" id="412755"/>
    <lineage>
        <taxon>unclassified sequences</taxon>
        <taxon>metagenomes</taxon>
        <taxon>ecological metagenomes</taxon>
    </lineage>
</organism>
<evidence type="ECO:0000313" key="7">
    <source>
        <dbReference type="EMBL" id="GAI25162.1"/>
    </source>
</evidence>